<evidence type="ECO:0000256" key="1">
    <source>
        <dbReference type="ARBA" id="ARBA00007435"/>
    </source>
</evidence>
<dbReference type="InterPro" id="IPR000305">
    <property type="entry name" value="GIY-YIG_endonuc"/>
</dbReference>
<evidence type="ECO:0000259" key="2">
    <source>
        <dbReference type="PROSITE" id="PS50164"/>
    </source>
</evidence>
<gene>
    <name evidence="3" type="ORF">A2954_04175</name>
</gene>
<dbReference type="PANTHER" id="PTHR34477:SF5">
    <property type="entry name" value="BSL5627 PROTEIN"/>
    <property type="match status" value="1"/>
</dbReference>
<dbReference type="SUPFAM" id="SSF82771">
    <property type="entry name" value="GIY-YIG endonuclease"/>
    <property type="match status" value="1"/>
</dbReference>
<dbReference type="InterPro" id="IPR050190">
    <property type="entry name" value="UPF0213_domain"/>
</dbReference>
<proteinExistence type="inferred from homology"/>
<evidence type="ECO:0000313" key="4">
    <source>
        <dbReference type="Proteomes" id="UP000177698"/>
    </source>
</evidence>
<evidence type="ECO:0000313" key="3">
    <source>
        <dbReference type="EMBL" id="OGK42183.1"/>
    </source>
</evidence>
<dbReference type="Gene3D" id="3.40.1440.10">
    <property type="entry name" value="GIY-YIG endonuclease"/>
    <property type="match status" value="1"/>
</dbReference>
<sequence>MSYYVYIISNYTRSVLYIGVTNNLQRRLYEHKNGLVEGFSKKYFLKYLVYFEEYKSIESAITREKQLKNWHRSWKYNLIKTKNPKLEDLSKKW</sequence>
<dbReference type="STRING" id="1802056.A2954_04175"/>
<dbReference type="Pfam" id="PF01541">
    <property type="entry name" value="GIY-YIG"/>
    <property type="match status" value="1"/>
</dbReference>
<feature type="domain" description="GIY-YIG" evidence="2">
    <location>
        <begin position="1"/>
        <end position="78"/>
    </location>
</feature>
<comment type="similarity">
    <text evidence="1">Belongs to the UPF0213 family.</text>
</comment>
<comment type="caution">
    <text evidence="3">The sequence shown here is derived from an EMBL/GenBank/DDBJ whole genome shotgun (WGS) entry which is preliminary data.</text>
</comment>
<dbReference type="PANTHER" id="PTHR34477">
    <property type="entry name" value="UPF0213 PROTEIN YHBQ"/>
    <property type="match status" value="1"/>
</dbReference>
<dbReference type="EMBL" id="MGAG01000003">
    <property type="protein sequence ID" value="OGK42183.1"/>
    <property type="molecule type" value="Genomic_DNA"/>
</dbReference>
<reference evidence="3 4" key="1">
    <citation type="journal article" date="2016" name="Nat. Commun.">
        <title>Thousands of microbial genomes shed light on interconnected biogeochemical processes in an aquifer system.</title>
        <authorList>
            <person name="Anantharaman K."/>
            <person name="Brown C.T."/>
            <person name="Hug L.A."/>
            <person name="Sharon I."/>
            <person name="Castelle C.J."/>
            <person name="Probst A.J."/>
            <person name="Thomas B.C."/>
            <person name="Singh A."/>
            <person name="Wilkins M.J."/>
            <person name="Karaoz U."/>
            <person name="Brodie E.L."/>
            <person name="Williams K.H."/>
            <person name="Hubbard S.S."/>
            <person name="Banfield J.F."/>
        </authorList>
    </citation>
    <scope>NUCLEOTIDE SEQUENCE [LARGE SCALE GENOMIC DNA]</scope>
</reference>
<dbReference type="PROSITE" id="PS50164">
    <property type="entry name" value="GIY_YIG"/>
    <property type="match status" value="1"/>
</dbReference>
<dbReference type="InterPro" id="IPR035901">
    <property type="entry name" value="GIY-YIG_endonuc_sf"/>
</dbReference>
<name>A0A1F7IFN9_9BACT</name>
<dbReference type="CDD" id="cd10448">
    <property type="entry name" value="GIY-YIG_unchar_3"/>
    <property type="match status" value="1"/>
</dbReference>
<protein>
    <recommendedName>
        <fullName evidence="2">GIY-YIG domain-containing protein</fullName>
    </recommendedName>
</protein>
<dbReference type="Proteomes" id="UP000177698">
    <property type="component" value="Unassembled WGS sequence"/>
</dbReference>
<accession>A0A1F7IFN9</accession>
<dbReference type="SMART" id="SM00465">
    <property type="entry name" value="GIYc"/>
    <property type="match status" value="1"/>
</dbReference>
<dbReference type="AlphaFoldDB" id="A0A1F7IFN9"/>
<organism evidence="3 4">
    <name type="scientific">Candidatus Roizmanbacteria bacterium RIFCSPLOWO2_01_FULL_37_12</name>
    <dbReference type="NCBI Taxonomy" id="1802056"/>
    <lineage>
        <taxon>Bacteria</taxon>
        <taxon>Candidatus Roizmaniibacteriota</taxon>
    </lineage>
</organism>